<keyword evidence="2" id="KW-1185">Reference proteome</keyword>
<proteinExistence type="predicted"/>
<dbReference type="Proteomes" id="UP000887116">
    <property type="component" value="Unassembled WGS sequence"/>
</dbReference>
<protein>
    <submittedName>
        <fullName evidence="1">Uncharacterized protein</fullName>
    </submittedName>
</protein>
<reference evidence="1" key="1">
    <citation type="submission" date="2020-07" db="EMBL/GenBank/DDBJ databases">
        <title>Multicomponent nature underlies the extraordinary mechanical properties of spider dragline silk.</title>
        <authorList>
            <person name="Kono N."/>
            <person name="Nakamura H."/>
            <person name="Mori M."/>
            <person name="Yoshida Y."/>
            <person name="Ohtoshi R."/>
            <person name="Malay A.D."/>
            <person name="Moran D.A.P."/>
            <person name="Tomita M."/>
            <person name="Numata K."/>
            <person name="Arakawa K."/>
        </authorList>
    </citation>
    <scope>NUCLEOTIDE SEQUENCE</scope>
</reference>
<gene>
    <name evidence="1" type="ORF">TNCT_527951</name>
</gene>
<dbReference type="EMBL" id="BMAO01033196">
    <property type="protein sequence ID" value="GFQ87697.1"/>
    <property type="molecule type" value="Genomic_DNA"/>
</dbReference>
<organism evidence="1 2">
    <name type="scientific">Trichonephila clavata</name>
    <name type="common">Joro spider</name>
    <name type="synonym">Nephila clavata</name>
    <dbReference type="NCBI Taxonomy" id="2740835"/>
    <lineage>
        <taxon>Eukaryota</taxon>
        <taxon>Metazoa</taxon>
        <taxon>Ecdysozoa</taxon>
        <taxon>Arthropoda</taxon>
        <taxon>Chelicerata</taxon>
        <taxon>Arachnida</taxon>
        <taxon>Araneae</taxon>
        <taxon>Araneomorphae</taxon>
        <taxon>Entelegynae</taxon>
        <taxon>Araneoidea</taxon>
        <taxon>Nephilidae</taxon>
        <taxon>Trichonephila</taxon>
    </lineage>
</organism>
<sequence>MKHILGEHPAAITEPFAEDRDIRPSYAAHAEVDQHAPPIHWIPGHRSTTCNNPLPIRVAVLFAVP</sequence>
<dbReference type="AlphaFoldDB" id="A0A8X6FRW1"/>
<name>A0A8X6FRW1_TRICU</name>
<accession>A0A8X6FRW1</accession>
<feature type="non-terminal residue" evidence="1">
    <location>
        <position position="65"/>
    </location>
</feature>
<comment type="caution">
    <text evidence="1">The sequence shown here is derived from an EMBL/GenBank/DDBJ whole genome shotgun (WGS) entry which is preliminary data.</text>
</comment>
<evidence type="ECO:0000313" key="2">
    <source>
        <dbReference type="Proteomes" id="UP000887116"/>
    </source>
</evidence>
<evidence type="ECO:0000313" key="1">
    <source>
        <dbReference type="EMBL" id="GFQ87697.1"/>
    </source>
</evidence>